<dbReference type="EMBL" id="KK198759">
    <property type="protein sequence ID" value="KCW62770.1"/>
    <property type="molecule type" value="Genomic_DNA"/>
</dbReference>
<dbReference type="AlphaFoldDB" id="A0A059BAR6"/>
<organism evidence="1">
    <name type="scientific">Eucalyptus grandis</name>
    <name type="common">Flooded gum</name>
    <dbReference type="NCBI Taxonomy" id="71139"/>
    <lineage>
        <taxon>Eukaryota</taxon>
        <taxon>Viridiplantae</taxon>
        <taxon>Streptophyta</taxon>
        <taxon>Embryophyta</taxon>
        <taxon>Tracheophyta</taxon>
        <taxon>Spermatophyta</taxon>
        <taxon>Magnoliopsida</taxon>
        <taxon>eudicotyledons</taxon>
        <taxon>Gunneridae</taxon>
        <taxon>Pentapetalae</taxon>
        <taxon>rosids</taxon>
        <taxon>malvids</taxon>
        <taxon>Myrtales</taxon>
        <taxon>Myrtaceae</taxon>
        <taxon>Myrtoideae</taxon>
        <taxon>Eucalypteae</taxon>
        <taxon>Eucalyptus</taxon>
    </lineage>
</organism>
<gene>
    <name evidence="1" type="ORF">EUGRSUZ_G00354</name>
</gene>
<reference evidence="1" key="1">
    <citation type="submission" date="2013-07" db="EMBL/GenBank/DDBJ databases">
        <title>The genome of Eucalyptus grandis.</title>
        <authorList>
            <person name="Schmutz J."/>
            <person name="Hayes R."/>
            <person name="Myburg A."/>
            <person name="Tuskan G."/>
            <person name="Grattapaglia D."/>
            <person name="Rokhsar D.S."/>
        </authorList>
    </citation>
    <scope>NUCLEOTIDE SEQUENCE</scope>
    <source>
        <tissue evidence="1">Leaf extractions</tissue>
    </source>
</reference>
<name>A0A059BAR6_EUCGR</name>
<proteinExistence type="predicted"/>
<sequence>MQSSCYLILNSNSHVNLLLEEFNLSFYRTKLLLMYFNIINAYSAIRSNPLFKILLSSEQEERYSEQEIR</sequence>
<dbReference type="Gramene" id="KCW62770">
    <property type="protein sequence ID" value="KCW62770"/>
    <property type="gene ID" value="EUGRSUZ_G00354"/>
</dbReference>
<protein>
    <submittedName>
        <fullName evidence="1">Uncharacterized protein</fullName>
    </submittedName>
</protein>
<evidence type="ECO:0000313" key="1">
    <source>
        <dbReference type="EMBL" id="KCW62770.1"/>
    </source>
</evidence>
<dbReference type="InParanoid" id="A0A059BAR6"/>
<accession>A0A059BAR6</accession>